<gene>
    <name evidence="1" type="ORF">FE784_40395</name>
</gene>
<evidence type="ECO:0008006" key="3">
    <source>
        <dbReference type="Google" id="ProtNLM"/>
    </source>
</evidence>
<dbReference type="AlphaFoldDB" id="A0A5C4SV61"/>
<protein>
    <recommendedName>
        <fullName evidence="3">Hint domain-containing protein</fullName>
    </recommendedName>
</protein>
<name>A0A5C4SV61_9BACL</name>
<reference evidence="1 2" key="1">
    <citation type="submission" date="2019-05" db="EMBL/GenBank/DDBJ databases">
        <title>We sequenced the genome of Paenibacillus hemerocallicola KCTC 33185 for further insight into its adaptation and study the phylogeny of Paenibacillus.</title>
        <authorList>
            <person name="Narsing Rao M.P."/>
        </authorList>
    </citation>
    <scope>NUCLEOTIDE SEQUENCE [LARGE SCALE GENOMIC DNA]</scope>
    <source>
        <strain evidence="1 2">KCTC 33185</strain>
    </source>
</reference>
<dbReference type="InterPro" id="IPR036844">
    <property type="entry name" value="Hint_dom_sf"/>
</dbReference>
<evidence type="ECO:0000313" key="2">
    <source>
        <dbReference type="Proteomes" id="UP000307943"/>
    </source>
</evidence>
<dbReference type="OrthoDB" id="2666939at2"/>
<dbReference type="SUPFAM" id="SSF51294">
    <property type="entry name" value="Hedgehog/intein (Hint) domain"/>
    <property type="match status" value="1"/>
</dbReference>
<sequence length="101" mass="11714">MKFLTNEGEKNIEDIEDGDKVLAKMRITLMGISLQGSNGLYRNQRDDIIKLHVGEQIIEKTDNHPFWVEEGGYLQMNYNRGINSKKLTETHLRLIRLSLLN</sequence>
<keyword evidence="2" id="KW-1185">Reference proteome</keyword>
<dbReference type="EMBL" id="VDCQ01000140">
    <property type="protein sequence ID" value="TNJ53557.1"/>
    <property type="molecule type" value="Genomic_DNA"/>
</dbReference>
<accession>A0A5C4SV61</accession>
<dbReference type="Gene3D" id="2.170.16.10">
    <property type="entry name" value="Hedgehog/Intein (Hint) domain"/>
    <property type="match status" value="1"/>
</dbReference>
<dbReference type="Proteomes" id="UP000307943">
    <property type="component" value="Unassembled WGS sequence"/>
</dbReference>
<evidence type="ECO:0000313" key="1">
    <source>
        <dbReference type="EMBL" id="TNJ53557.1"/>
    </source>
</evidence>
<organism evidence="1 2">
    <name type="scientific">Paenibacillus hemerocallicola</name>
    <dbReference type="NCBI Taxonomy" id="1172614"/>
    <lineage>
        <taxon>Bacteria</taxon>
        <taxon>Bacillati</taxon>
        <taxon>Bacillota</taxon>
        <taxon>Bacilli</taxon>
        <taxon>Bacillales</taxon>
        <taxon>Paenibacillaceae</taxon>
        <taxon>Paenibacillus</taxon>
    </lineage>
</organism>
<proteinExistence type="predicted"/>
<comment type="caution">
    <text evidence="1">The sequence shown here is derived from an EMBL/GenBank/DDBJ whole genome shotgun (WGS) entry which is preliminary data.</text>
</comment>